<evidence type="ECO:0000313" key="2">
    <source>
        <dbReference type="Proteomes" id="UP001378188"/>
    </source>
</evidence>
<dbReference type="RefSeq" id="WP_340330150.1">
    <property type="nucleotide sequence ID" value="NZ_JAZHOF010000005.1"/>
</dbReference>
<dbReference type="Proteomes" id="UP001378188">
    <property type="component" value="Unassembled WGS sequence"/>
</dbReference>
<dbReference type="GO" id="GO:0008237">
    <property type="term" value="F:metallopeptidase activity"/>
    <property type="evidence" value="ECO:0007669"/>
    <property type="project" value="InterPro"/>
</dbReference>
<gene>
    <name evidence="1" type="ORF">V3328_13245</name>
</gene>
<accession>A0AAW9RU02</accession>
<proteinExistence type="predicted"/>
<reference evidence="1 2" key="1">
    <citation type="submission" date="2024-02" db="EMBL/GenBank/DDBJ databases">
        <title>Genome analysis and characterization of Microbaculum marinisediminis sp. nov., isolated from marine sediment.</title>
        <authorList>
            <person name="Du Z.-J."/>
            <person name="Ye Y.-Q."/>
            <person name="Zhang Z.-R."/>
            <person name="Yuan S.-M."/>
            <person name="Zhang X.-Y."/>
        </authorList>
    </citation>
    <scope>NUCLEOTIDE SEQUENCE [LARGE SCALE GENOMIC DNA]</scope>
    <source>
        <strain evidence="1 2">SDUM1044001</strain>
    </source>
</reference>
<dbReference type="EMBL" id="JAZHOF010000005">
    <property type="protein sequence ID" value="MEJ8572449.1"/>
    <property type="molecule type" value="Genomic_DNA"/>
</dbReference>
<dbReference type="AlphaFoldDB" id="A0AAW9RU02"/>
<protein>
    <submittedName>
        <fullName evidence="1">Uncharacterized protein</fullName>
    </submittedName>
</protein>
<keyword evidence="2" id="KW-1185">Reference proteome</keyword>
<dbReference type="InterPro" id="IPR024079">
    <property type="entry name" value="MetalloPept_cat_dom_sf"/>
</dbReference>
<evidence type="ECO:0000313" key="1">
    <source>
        <dbReference type="EMBL" id="MEJ8572449.1"/>
    </source>
</evidence>
<organism evidence="1 2">
    <name type="scientific">Microbaculum marinum</name>
    <dbReference type="NCBI Taxonomy" id="1764581"/>
    <lineage>
        <taxon>Bacteria</taxon>
        <taxon>Pseudomonadati</taxon>
        <taxon>Pseudomonadota</taxon>
        <taxon>Alphaproteobacteria</taxon>
        <taxon>Hyphomicrobiales</taxon>
        <taxon>Tepidamorphaceae</taxon>
        <taxon>Microbaculum</taxon>
    </lineage>
</organism>
<dbReference type="SUPFAM" id="SSF55486">
    <property type="entry name" value="Metalloproteases ('zincins'), catalytic domain"/>
    <property type="match status" value="1"/>
</dbReference>
<dbReference type="Gene3D" id="3.40.390.10">
    <property type="entry name" value="Collagenase (Catalytic Domain)"/>
    <property type="match status" value="1"/>
</dbReference>
<name>A0AAW9RU02_9HYPH</name>
<comment type="caution">
    <text evidence="1">The sequence shown here is derived from an EMBL/GenBank/DDBJ whole genome shotgun (WGS) entry which is preliminary data.</text>
</comment>
<sequence length="554" mass="60858">MTSIVKKRIDRAKSAGTIRFKIEELVGNNTIDGEILVVVFANDRLPEKQTVALMFGGQQLAGDRFEITLKSPIDKTDKDSVAHMGLGISFSCQYPPSCASSGQQYTIVDVNSQRLTTAAGGEDDGASANGALITVGGIGDNFKNPADPFATPTDPRDDDEMYNLKPFLGRKTKTIYVDTVNPSDDDNMFFAWFELSSKGDINKDTDGDGLLDTWEKKGYDHDGDGKVDVPIHKRGANWKKKDIFIAYAWMQASDTEAKSHKPNGTVLKAVKKAFANAPVSNPNGTKGINVHFSNRGSVPHDDDLLPVWDQFDALMNPLVSEAERKIYHRMLNAHAYGGGGSSGLSRGIPASDFIESLGRFPTNPGTNQQRAGTIMHELGHNLGLRHGGPDHVNYKPNHLSVMSYFNQLGGLIYKGKPRIDYERYDIKNLDETALNEKRGLDRVGGDGPLKKYGVRYYSCGTAATSKNSKSNARVDWNDNGNPTDNPIVCNLNNEGGTTTLLARYPEWQNIVYDGGDVGPGKPAEELNMVTSSEDLREMTWEDYVRMFPDEASQE</sequence>